<evidence type="ECO:0000313" key="1">
    <source>
        <dbReference type="EMBL" id="KDN23225.1"/>
    </source>
</evidence>
<sequence>MADRLFVPASFSWLLATMPSADAIREDREHWLDVAYHTMRGEFTGPHGLSAMRLARVFRAALAAAYEEAETGSSALAA</sequence>
<dbReference type="AlphaFoldDB" id="A0A066U834"/>
<name>A0A066U834_9PSEU</name>
<protein>
    <submittedName>
        <fullName evidence="1">Uncharacterized protein</fullName>
    </submittedName>
</protein>
<dbReference type="Proteomes" id="UP000027345">
    <property type="component" value="Unassembled WGS sequence"/>
</dbReference>
<accession>A0A066U834</accession>
<dbReference type="RefSeq" id="WP_043776940.1">
    <property type="nucleotide sequence ID" value="NZ_JMQI01000011.1"/>
</dbReference>
<organism evidence="1 2">
    <name type="scientific">Amycolatopsis rifamycinica</name>
    <dbReference type="NCBI Taxonomy" id="287986"/>
    <lineage>
        <taxon>Bacteria</taxon>
        <taxon>Bacillati</taxon>
        <taxon>Actinomycetota</taxon>
        <taxon>Actinomycetes</taxon>
        <taxon>Pseudonocardiales</taxon>
        <taxon>Pseudonocardiaceae</taxon>
        <taxon>Amycolatopsis</taxon>
    </lineage>
</organism>
<keyword evidence="2" id="KW-1185">Reference proteome</keyword>
<dbReference type="STRING" id="287986.DV20_05775"/>
<evidence type="ECO:0000313" key="2">
    <source>
        <dbReference type="Proteomes" id="UP000027345"/>
    </source>
</evidence>
<dbReference type="EMBL" id="JMQI01000011">
    <property type="protein sequence ID" value="KDN23225.1"/>
    <property type="molecule type" value="Genomic_DNA"/>
</dbReference>
<comment type="caution">
    <text evidence="1">The sequence shown here is derived from an EMBL/GenBank/DDBJ whole genome shotgun (WGS) entry which is preliminary data.</text>
</comment>
<dbReference type="OrthoDB" id="3633629at2"/>
<gene>
    <name evidence="1" type="ORF">DV20_05775</name>
</gene>
<reference evidence="1 2" key="1">
    <citation type="submission" date="2014-05" db="EMBL/GenBank/DDBJ databases">
        <title>Draft genome sequence of Amycolatopsis rifamycinica DSM 46095.</title>
        <authorList>
            <person name="Lal R."/>
            <person name="Saxena A."/>
            <person name="Kumari R."/>
            <person name="Mukherjee U."/>
            <person name="Singh P."/>
            <person name="Sangwan N."/>
            <person name="Mahato N.K."/>
        </authorList>
    </citation>
    <scope>NUCLEOTIDE SEQUENCE [LARGE SCALE GENOMIC DNA]</scope>
    <source>
        <strain evidence="1 2">DSM 46095</strain>
    </source>
</reference>
<proteinExistence type="predicted"/>